<evidence type="ECO:0000259" key="3">
    <source>
        <dbReference type="Pfam" id="PF05699"/>
    </source>
</evidence>
<dbReference type="PANTHER" id="PTHR46481:SF7">
    <property type="entry name" value="ZINC FINGER BED DOMAIN-CONTAINING PROTEIN RICESLEEPER 2-LIKE"/>
    <property type="match status" value="1"/>
</dbReference>
<dbReference type="EMBL" id="JAIVGD010000023">
    <property type="protein sequence ID" value="KAH0743796.1"/>
    <property type="molecule type" value="Genomic_DNA"/>
</dbReference>
<organism evidence="5 6">
    <name type="scientific">Solanum tuberosum</name>
    <name type="common">Potato</name>
    <dbReference type="NCBI Taxonomy" id="4113"/>
    <lineage>
        <taxon>Eukaryota</taxon>
        <taxon>Viridiplantae</taxon>
        <taxon>Streptophyta</taxon>
        <taxon>Embryophyta</taxon>
        <taxon>Tracheophyta</taxon>
        <taxon>Spermatophyta</taxon>
        <taxon>Magnoliopsida</taxon>
        <taxon>eudicotyledons</taxon>
        <taxon>Gunneridae</taxon>
        <taxon>Pentapetalae</taxon>
        <taxon>asterids</taxon>
        <taxon>lamiids</taxon>
        <taxon>Solanales</taxon>
        <taxon>Solanaceae</taxon>
        <taxon>Solanoideae</taxon>
        <taxon>Solaneae</taxon>
        <taxon>Solanum</taxon>
    </lineage>
</organism>
<dbReference type="InterPro" id="IPR008906">
    <property type="entry name" value="HATC_C_dom"/>
</dbReference>
<protein>
    <recommendedName>
        <fullName evidence="7">Zinc finger BED domain-containing protein RICESLEEPER 2-like</fullName>
    </recommendedName>
</protein>
<evidence type="ECO:0000313" key="5">
    <source>
        <dbReference type="EMBL" id="KAH0743796.1"/>
    </source>
</evidence>
<gene>
    <name evidence="5" type="ORF">KY290_031789</name>
</gene>
<feature type="compositionally biased region" description="Polar residues" evidence="2">
    <location>
        <begin position="1"/>
        <end position="14"/>
    </location>
</feature>
<accession>A0ABQ7UAE5</accession>
<proteinExistence type="predicted"/>
<dbReference type="Pfam" id="PF05699">
    <property type="entry name" value="Dimer_Tnp_hAT"/>
    <property type="match status" value="1"/>
</dbReference>
<reference evidence="5 6" key="1">
    <citation type="journal article" date="2021" name="bioRxiv">
        <title>Chromosome-scale and haplotype-resolved genome assembly of a tetraploid potato cultivar.</title>
        <authorList>
            <person name="Sun H."/>
            <person name="Jiao W.-B."/>
            <person name="Krause K."/>
            <person name="Campoy J.A."/>
            <person name="Goel M."/>
            <person name="Folz-Donahue K."/>
            <person name="Kukat C."/>
            <person name="Huettel B."/>
            <person name="Schneeberger K."/>
        </authorList>
    </citation>
    <scope>NUCLEOTIDE SEQUENCE [LARGE SCALE GENOMIC DNA]</scope>
    <source>
        <strain evidence="5">SolTubOtavaFocal</strain>
        <tissue evidence="5">Leaves</tissue>
    </source>
</reference>
<evidence type="ECO:0008006" key="7">
    <source>
        <dbReference type="Google" id="ProtNLM"/>
    </source>
</evidence>
<dbReference type="Proteomes" id="UP000826656">
    <property type="component" value="Unassembled WGS sequence"/>
</dbReference>
<dbReference type="Pfam" id="PF14372">
    <property type="entry name" value="hAT-like_RNase-H"/>
    <property type="match status" value="1"/>
</dbReference>
<keyword evidence="1" id="KW-0238">DNA-binding</keyword>
<evidence type="ECO:0000313" key="6">
    <source>
        <dbReference type="Proteomes" id="UP000826656"/>
    </source>
</evidence>
<sequence>MQQASTQPRTTQAAVITIHAATSQRPASRSSEPASPSSRPATTIDRPATTISHKGEHLAECISNCLLDWNLDNVFTVTVDNASSNDVAVLELSKKLDMWGTNMMDGKHLHVRCMAHILNLIVQDGLKEIGPSIKRVRHMMKYVRSSSTRTRNFLKCVEMQKIECDKMLSLDVPTRWNSTYLMLDTAEKFEKAFEMFDLYDGNFNYFLATDVCEDGSIAGSIQNEDWTNVRNVTKFLEKFYEFTLKVSGSRKMATRMKEKFKKYWGTPEKMNKMLFIASVLDPRNKFVYVSFALEELLGEEKGKIVNNEVEAYLKKLFAIYVSNYAKGSKNQSSSFDLSDSSTCGLSQNVKTIFLRTKFYMKKQKEDFGSLGVKSELDRYLLEDQEPESEDFDILIWWKVNSPRFPVLSQLARDVLAIPMSSVASECAFSTGGRILDPFRSSLTPKCVQCLICVQDWLRQETKPICVEESLEFLEKIELEMANSGRNSSIVDL</sequence>
<feature type="compositionally biased region" description="Low complexity" evidence="2">
    <location>
        <begin position="23"/>
        <end position="41"/>
    </location>
</feature>
<feature type="region of interest" description="Disordered" evidence="2">
    <location>
        <begin position="1"/>
        <end position="46"/>
    </location>
</feature>
<dbReference type="SUPFAM" id="SSF53098">
    <property type="entry name" value="Ribonuclease H-like"/>
    <property type="match status" value="1"/>
</dbReference>
<feature type="domain" description="HAT C-terminal dimerisation" evidence="3">
    <location>
        <begin position="375"/>
        <end position="457"/>
    </location>
</feature>
<dbReference type="InterPro" id="IPR012337">
    <property type="entry name" value="RNaseH-like_sf"/>
</dbReference>
<dbReference type="InterPro" id="IPR052035">
    <property type="entry name" value="ZnF_BED_domain_contain"/>
</dbReference>
<keyword evidence="6" id="KW-1185">Reference proteome</keyword>
<evidence type="ECO:0000256" key="1">
    <source>
        <dbReference type="ARBA" id="ARBA00023125"/>
    </source>
</evidence>
<dbReference type="PANTHER" id="PTHR46481">
    <property type="entry name" value="ZINC FINGER BED DOMAIN-CONTAINING PROTEIN 4"/>
    <property type="match status" value="1"/>
</dbReference>
<feature type="domain" description="hAT-like transposase RNase-H fold" evidence="4">
    <location>
        <begin position="249"/>
        <end position="320"/>
    </location>
</feature>
<name>A0ABQ7UAE5_SOLTU</name>
<comment type="caution">
    <text evidence="5">The sequence shown here is derived from an EMBL/GenBank/DDBJ whole genome shotgun (WGS) entry which is preliminary data.</text>
</comment>
<dbReference type="InterPro" id="IPR025525">
    <property type="entry name" value="hAT-like_transposase_RNase-H"/>
</dbReference>
<evidence type="ECO:0000259" key="4">
    <source>
        <dbReference type="Pfam" id="PF14372"/>
    </source>
</evidence>
<evidence type="ECO:0000256" key="2">
    <source>
        <dbReference type="SAM" id="MobiDB-lite"/>
    </source>
</evidence>